<evidence type="ECO:0000256" key="1">
    <source>
        <dbReference type="SAM" id="Phobius"/>
    </source>
</evidence>
<accession>A0A7W7VCA4</accession>
<evidence type="ECO:0000313" key="3">
    <source>
        <dbReference type="Proteomes" id="UP000520767"/>
    </source>
</evidence>
<gene>
    <name evidence="2" type="ORF">FHR82_001056</name>
</gene>
<feature type="transmembrane region" description="Helical" evidence="1">
    <location>
        <begin position="12"/>
        <end position="33"/>
    </location>
</feature>
<proteinExistence type="predicted"/>
<dbReference type="NCBIfam" id="TIGR01167">
    <property type="entry name" value="LPXTG_anchor"/>
    <property type="match status" value="1"/>
</dbReference>
<organism evidence="2 3">
    <name type="scientific">Actinophytocola algeriensis</name>
    <dbReference type="NCBI Taxonomy" id="1768010"/>
    <lineage>
        <taxon>Bacteria</taxon>
        <taxon>Bacillati</taxon>
        <taxon>Actinomycetota</taxon>
        <taxon>Actinomycetes</taxon>
        <taxon>Pseudonocardiales</taxon>
        <taxon>Pseudonocardiaceae</taxon>
    </lineage>
</organism>
<keyword evidence="1" id="KW-0472">Membrane</keyword>
<dbReference type="Proteomes" id="UP000520767">
    <property type="component" value="Unassembled WGS sequence"/>
</dbReference>
<dbReference type="RefSeq" id="WP_184809039.1">
    <property type="nucleotide sequence ID" value="NZ_JACHJQ010000001.1"/>
</dbReference>
<sequence>MVQLEPTGLESILIDIAIIGGLVAAIVIGVMALRRRR</sequence>
<dbReference type="EMBL" id="JACHJQ010000001">
    <property type="protein sequence ID" value="MBB4904846.1"/>
    <property type="molecule type" value="Genomic_DNA"/>
</dbReference>
<keyword evidence="1" id="KW-0812">Transmembrane</keyword>
<keyword evidence="1" id="KW-1133">Transmembrane helix</keyword>
<name>A0A7W7VCA4_9PSEU</name>
<protein>
    <submittedName>
        <fullName evidence="2">LPXTG-motif cell wall-anchored protein</fullName>
    </submittedName>
</protein>
<keyword evidence="3" id="KW-1185">Reference proteome</keyword>
<evidence type="ECO:0000313" key="2">
    <source>
        <dbReference type="EMBL" id="MBB4904846.1"/>
    </source>
</evidence>
<dbReference type="AlphaFoldDB" id="A0A7W7VCA4"/>
<reference evidence="2 3" key="1">
    <citation type="submission" date="2020-08" db="EMBL/GenBank/DDBJ databases">
        <title>Genomic Encyclopedia of Type Strains, Phase III (KMG-III): the genomes of soil and plant-associated and newly described type strains.</title>
        <authorList>
            <person name="Whitman W."/>
        </authorList>
    </citation>
    <scope>NUCLEOTIDE SEQUENCE [LARGE SCALE GENOMIC DNA]</scope>
    <source>
        <strain evidence="2 3">CECT 8960</strain>
    </source>
</reference>
<comment type="caution">
    <text evidence="2">The sequence shown here is derived from an EMBL/GenBank/DDBJ whole genome shotgun (WGS) entry which is preliminary data.</text>
</comment>